<dbReference type="Proteomes" id="UP000509626">
    <property type="component" value="Chromosome"/>
</dbReference>
<dbReference type="AlphaFoldDB" id="A0A7D5LCB8"/>
<dbReference type="RefSeq" id="WP_179269652.1">
    <property type="nucleotide sequence ID" value="NZ_CP058579.1"/>
</dbReference>
<dbReference type="Pfam" id="PF26485">
    <property type="entry name" value="DUF8156"/>
    <property type="match status" value="1"/>
</dbReference>
<dbReference type="OrthoDB" id="11496at2157"/>
<reference evidence="2 3" key="1">
    <citation type="submission" date="2020-06" db="EMBL/GenBank/DDBJ databases">
        <title>NJ-3-1, isolated from saline soil.</title>
        <authorList>
            <person name="Cui H.L."/>
            <person name="Shi X."/>
        </authorList>
    </citation>
    <scope>NUCLEOTIDE SEQUENCE [LARGE SCALE GENOMIC DNA]</scope>
    <source>
        <strain evidence="2 3">NJ-3-1</strain>
    </source>
</reference>
<proteinExistence type="predicted"/>
<accession>A0A7D5LCB8</accession>
<evidence type="ECO:0000259" key="1">
    <source>
        <dbReference type="Pfam" id="PF26485"/>
    </source>
</evidence>
<keyword evidence="3" id="KW-1185">Reference proteome</keyword>
<protein>
    <recommendedName>
        <fullName evidence="1">DUF8156 domain-containing protein</fullName>
    </recommendedName>
</protein>
<organism evidence="2 3">
    <name type="scientific">Halorarum salinum</name>
    <dbReference type="NCBI Taxonomy" id="2743089"/>
    <lineage>
        <taxon>Archaea</taxon>
        <taxon>Methanobacteriati</taxon>
        <taxon>Methanobacteriota</taxon>
        <taxon>Stenosarchaea group</taxon>
        <taxon>Halobacteria</taxon>
        <taxon>Halobacteriales</taxon>
        <taxon>Haloferacaceae</taxon>
        <taxon>Halorarum</taxon>
    </lineage>
</organism>
<dbReference type="GeneID" id="56038900"/>
<dbReference type="InterPro" id="IPR058469">
    <property type="entry name" value="DUF8156"/>
</dbReference>
<gene>
    <name evidence="2" type="ORF">HUG12_15535</name>
</gene>
<name>A0A7D5LCB8_9EURY</name>
<evidence type="ECO:0000313" key="2">
    <source>
        <dbReference type="EMBL" id="QLG63067.1"/>
    </source>
</evidence>
<evidence type="ECO:0000313" key="3">
    <source>
        <dbReference type="Proteomes" id="UP000509626"/>
    </source>
</evidence>
<feature type="domain" description="DUF8156" evidence="1">
    <location>
        <begin position="1"/>
        <end position="85"/>
    </location>
</feature>
<sequence length="91" mass="10382">MGKTNPTYRDRLNAWEDDWQSFRQALRAPRREYFDELLVMANELSMAAGYQNTADFATPLLVSVCVRQQEEIAALQARLDDVDTTPEVADA</sequence>
<dbReference type="KEGG" id="halu:HUG12_15535"/>
<dbReference type="EMBL" id="CP058579">
    <property type="protein sequence ID" value="QLG63067.1"/>
    <property type="molecule type" value="Genomic_DNA"/>
</dbReference>